<dbReference type="GO" id="GO:0043137">
    <property type="term" value="P:DNA replication, removal of RNA primer"/>
    <property type="evidence" value="ECO:0007669"/>
    <property type="project" value="TreeGrafter"/>
</dbReference>
<dbReference type="PROSITE" id="PS50879">
    <property type="entry name" value="RNASE_H_1"/>
    <property type="match status" value="1"/>
</dbReference>
<comment type="similarity">
    <text evidence="2">Belongs to the RNase H family.</text>
</comment>
<comment type="caution">
    <text evidence="9">The sequence shown here is derived from an EMBL/GenBank/DDBJ whole genome shotgun (WGS) entry which is preliminary data.</text>
</comment>
<protein>
    <recommendedName>
        <fullName evidence="3">ribonuclease H</fullName>
        <ecNumber evidence="3">3.1.26.4</ecNumber>
    </recommendedName>
</protein>
<dbReference type="PANTHER" id="PTHR10642">
    <property type="entry name" value="RIBONUCLEASE H1"/>
    <property type="match status" value="1"/>
</dbReference>
<dbReference type="PANTHER" id="PTHR10642:SF26">
    <property type="entry name" value="RIBONUCLEASE H1"/>
    <property type="match status" value="1"/>
</dbReference>
<feature type="non-terminal residue" evidence="9">
    <location>
        <position position="1"/>
    </location>
</feature>
<keyword evidence="4" id="KW-0540">Nuclease</keyword>
<feature type="domain" description="RNase H type-1" evidence="8">
    <location>
        <begin position="7"/>
        <end position="160"/>
    </location>
</feature>
<comment type="catalytic activity">
    <reaction evidence="1">
        <text>Endonucleolytic cleavage to 5'-phosphomonoester.</text>
        <dbReference type="EC" id="3.1.26.4"/>
    </reaction>
</comment>
<evidence type="ECO:0000313" key="10">
    <source>
        <dbReference type="Proteomes" id="UP000724874"/>
    </source>
</evidence>
<organism evidence="9 10">
    <name type="scientific">Gymnopilus junonius</name>
    <name type="common">Spectacular rustgill mushroom</name>
    <name type="synonym">Gymnopilus spectabilis subsp. junonius</name>
    <dbReference type="NCBI Taxonomy" id="109634"/>
    <lineage>
        <taxon>Eukaryota</taxon>
        <taxon>Fungi</taxon>
        <taxon>Dikarya</taxon>
        <taxon>Basidiomycota</taxon>
        <taxon>Agaricomycotina</taxon>
        <taxon>Agaricomycetes</taxon>
        <taxon>Agaricomycetidae</taxon>
        <taxon>Agaricales</taxon>
        <taxon>Agaricineae</taxon>
        <taxon>Hymenogastraceae</taxon>
        <taxon>Gymnopilus</taxon>
    </lineage>
</organism>
<dbReference type="CDD" id="cd13934">
    <property type="entry name" value="RNase_H_Dikarya_like"/>
    <property type="match status" value="1"/>
</dbReference>
<dbReference type="EMBL" id="JADNYJ010000001">
    <property type="protein sequence ID" value="KAF8914384.1"/>
    <property type="molecule type" value="Genomic_DNA"/>
</dbReference>
<evidence type="ECO:0000259" key="8">
    <source>
        <dbReference type="PROSITE" id="PS50879"/>
    </source>
</evidence>
<dbReference type="SUPFAM" id="SSF53098">
    <property type="entry name" value="Ribonuclease H-like"/>
    <property type="match status" value="1"/>
</dbReference>
<evidence type="ECO:0000256" key="4">
    <source>
        <dbReference type="ARBA" id="ARBA00022722"/>
    </source>
</evidence>
<name>A0A9P5TU78_GYMJU</name>
<dbReference type="Pfam" id="PF00075">
    <property type="entry name" value="RNase_H"/>
    <property type="match status" value="1"/>
</dbReference>
<proteinExistence type="inferred from homology"/>
<gene>
    <name evidence="9" type="ORF">CPB84DRAFT_1636249</name>
</gene>
<dbReference type="GO" id="GO:0046872">
    <property type="term" value="F:metal ion binding"/>
    <property type="evidence" value="ECO:0007669"/>
    <property type="project" value="UniProtKB-KW"/>
</dbReference>
<dbReference type="Gene3D" id="3.30.420.10">
    <property type="entry name" value="Ribonuclease H-like superfamily/Ribonuclease H"/>
    <property type="match status" value="1"/>
</dbReference>
<dbReference type="OrthoDB" id="407198at2759"/>
<keyword evidence="10" id="KW-1185">Reference proteome</keyword>
<dbReference type="AlphaFoldDB" id="A0A9P5TU78"/>
<evidence type="ECO:0000256" key="2">
    <source>
        <dbReference type="ARBA" id="ARBA00005300"/>
    </source>
</evidence>
<evidence type="ECO:0000256" key="6">
    <source>
        <dbReference type="ARBA" id="ARBA00022759"/>
    </source>
</evidence>
<reference evidence="9" key="1">
    <citation type="submission" date="2020-11" db="EMBL/GenBank/DDBJ databases">
        <authorList>
            <consortium name="DOE Joint Genome Institute"/>
            <person name="Ahrendt S."/>
            <person name="Riley R."/>
            <person name="Andreopoulos W."/>
            <person name="LaButti K."/>
            <person name="Pangilinan J."/>
            <person name="Ruiz-duenas F.J."/>
            <person name="Barrasa J.M."/>
            <person name="Sanchez-Garcia M."/>
            <person name="Camarero S."/>
            <person name="Miyauchi S."/>
            <person name="Serrano A."/>
            <person name="Linde D."/>
            <person name="Babiker R."/>
            <person name="Drula E."/>
            <person name="Ayuso-Fernandez I."/>
            <person name="Pacheco R."/>
            <person name="Padilla G."/>
            <person name="Ferreira P."/>
            <person name="Barriuso J."/>
            <person name="Kellner H."/>
            <person name="Castanera R."/>
            <person name="Alfaro M."/>
            <person name="Ramirez L."/>
            <person name="Pisabarro A.G."/>
            <person name="Kuo A."/>
            <person name="Tritt A."/>
            <person name="Lipzen A."/>
            <person name="He G."/>
            <person name="Yan M."/>
            <person name="Ng V."/>
            <person name="Cullen D."/>
            <person name="Martin F."/>
            <person name="Rosso M.-N."/>
            <person name="Henrissat B."/>
            <person name="Hibbett D."/>
            <person name="Martinez A.T."/>
            <person name="Grigoriev I.V."/>
        </authorList>
    </citation>
    <scope>NUCLEOTIDE SEQUENCE</scope>
    <source>
        <strain evidence="9">AH 44721</strain>
    </source>
</reference>
<evidence type="ECO:0000256" key="3">
    <source>
        <dbReference type="ARBA" id="ARBA00012180"/>
    </source>
</evidence>
<evidence type="ECO:0000256" key="5">
    <source>
        <dbReference type="ARBA" id="ARBA00022723"/>
    </source>
</evidence>
<feature type="non-terminal residue" evidence="9">
    <location>
        <position position="160"/>
    </location>
</feature>
<accession>A0A9P5TU78</accession>
<dbReference type="Proteomes" id="UP000724874">
    <property type="component" value="Unassembled WGS sequence"/>
</dbReference>
<dbReference type="InterPro" id="IPR036397">
    <property type="entry name" value="RNaseH_sf"/>
</dbReference>
<dbReference type="GO" id="GO:0004523">
    <property type="term" value="F:RNA-DNA hybrid ribonuclease activity"/>
    <property type="evidence" value="ECO:0007669"/>
    <property type="project" value="UniProtKB-EC"/>
</dbReference>
<keyword evidence="5" id="KW-0479">Metal-binding</keyword>
<keyword evidence="6" id="KW-0255">Endonuclease</keyword>
<evidence type="ECO:0000256" key="1">
    <source>
        <dbReference type="ARBA" id="ARBA00000077"/>
    </source>
</evidence>
<dbReference type="InterPro" id="IPR050092">
    <property type="entry name" value="RNase_H"/>
</dbReference>
<sequence>RYCHIDNYRIMLIQTDGACLDNGGQGGRIPRAGAAFVYGPPKMADSGIKEITLEPENATSNRAELIAVIEALKYSKEWDIDCDKLVIATDSEYVVKGSTEWCREWAMRGWRTSSGEPVKNKDLWDSLIDEILGHKFCEVMFWKIPREWNSKADAAAKRAA</sequence>
<dbReference type="EC" id="3.1.26.4" evidence="3"/>
<dbReference type="InterPro" id="IPR012337">
    <property type="entry name" value="RNaseH-like_sf"/>
</dbReference>
<evidence type="ECO:0000256" key="7">
    <source>
        <dbReference type="ARBA" id="ARBA00022801"/>
    </source>
</evidence>
<keyword evidence="7" id="KW-0378">Hydrolase</keyword>
<dbReference type="InterPro" id="IPR002156">
    <property type="entry name" value="RNaseH_domain"/>
</dbReference>
<evidence type="ECO:0000313" key="9">
    <source>
        <dbReference type="EMBL" id="KAF8914384.1"/>
    </source>
</evidence>
<dbReference type="GO" id="GO:0003676">
    <property type="term" value="F:nucleic acid binding"/>
    <property type="evidence" value="ECO:0007669"/>
    <property type="project" value="InterPro"/>
</dbReference>